<evidence type="ECO:0000313" key="3">
    <source>
        <dbReference type="Proteomes" id="UP000261704"/>
    </source>
</evidence>
<organism evidence="2 3">
    <name type="scientific">Profundibacter amoris</name>
    <dbReference type="NCBI Taxonomy" id="2171755"/>
    <lineage>
        <taxon>Bacteria</taxon>
        <taxon>Pseudomonadati</taxon>
        <taxon>Pseudomonadota</taxon>
        <taxon>Alphaproteobacteria</taxon>
        <taxon>Rhodobacterales</taxon>
        <taxon>Paracoccaceae</taxon>
        <taxon>Profundibacter</taxon>
    </lineage>
</organism>
<keyword evidence="3" id="KW-1185">Reference proteome</keyword>
<dbReference type="OrthoDB" id="7865640at2"/>
<evidence type="ECO:0000256" key="1">
    <source>
        <dbReference type="SAM" id="Phobius"/>
    </source>
</evidence>
<dbReference type="InterPro" id="IPR025961">
    <property type="entry name" value="Metal_resist"/>
</dbReference>
<sequence length="160" mass="18272">MADVENKVSTGRWIKVLLAVSLGLNMLVLGAIGARLYTHRGDALQPHNMREASYGPYSRALAPQDRKMIGQALRREVGSLRENLPQIRETFQALILALQADEYDRDAVHGLIAEQQNLMLKRQQVGQRLLLERLDTMTPEERRAFAKRLQRTLRHPPRTP</sequence>
<dbReference type="Pfam" id="PF13801">
    <property type="entry name" value="Metal_resist"/>
    <property type="match status" value="1"/>
</dbReference>
<keyword evidence="1" id="KW-0812">Transmembrane</keyword>
<evidence type="ECO:0000313" key="2">
    <source>
        <dbReference type="EMBL" id="AXX98365.1"/>
    </source>
</evidence>
<protein>
    <submittedName>
        <fullName evidence="2">Periplasmic heavy metal sensor</fullName>
    </submittedName>
</protein>
<keyword evidence="1" id="KW-0472">Membrane</keyword>
<accession>A0A347UHN7</accession>
<dbReference type="EMBL" id="CP032125">
    <property type="protein sequence ID" value="AXX98365.1"/>
    <property type="molecule type" value="Genomic_DNA"/>
</dbReference>
<reference evidence="2 3" key="1">
    <citation type="submission" date="2018-09" db="EMBL/GenBank/DDBJ databases">
        <title>Profundibacter amoris BAR1 gen. nov., sp. nov., a new member of the Roseobacter clade isolated at Lokis Castle Vent Field on the Arctic Mid-Oceanic Ridge.</title>
        <authorList>
            <person name="Le Moine Bauer S."/>
            <person name="Sjoeberg A.G."/>
            <person name="L'Haridon S."/>
            <person name="Stokke R."/>
            <person name="Roalkvam I."/>
            <person name="Steen I.H."/>
            <person name="Dahle H."/>
        </authorList>
    </citation>
    <scope>NUCLEOTIDE SEQUENCE [LARGE SCALE GENOMIC DNA]</scope>
    <source>
        <strain evidence="2 3">BAR1</strain>
    </source>
</reference>
<dbReference type="AlphaFoldDB" id="A0A347UHN7"/>
<dbReference type="Proteomes" id="UP000261704">
    <property type="component" value="Chromosome"/>
</dbReference>
<name>A0A347UHN7_9RHOB</name>
<gene>
    <name evidence="2" type="ORF">BAR1_10765</name>
</gene>
<proteinExistence type="predicted"/>
<dbReference type="RefSeq" id="WP_118943021.1">
    <property type="nucleotide sequence ID" value="NZ_CP032125.1"/>
</dbReference>
<feature type="transmembrane region" description="Helical" evidence="1">
    <location>
        <begin position="16"/>
        <end position="37"/>
    </location>
</feature>
<keyword evidence="1" id="KW-1133">Transmembrane helix</keyword>
<dbReference type="KEGG" id="pamo:BAR1_10765"/>